<dbReference type="EMBL" id="JAUEQX010000018">
    <property type="protein sequence ID" value="MDW3779160.1"/>
    <property type="molecule type" value="Genomic_DNA"/>
</dbReference>
<proteinExistence type="predicted"/>
<dbReference type="AlphaFoldDB" id="A0AAW9CCS0"/>
<comment type="caution">
    <text evidence="1">The sequence shown here is derived from an EMBL/GenBank/DDBJ whole genome shotgun (WGS) entry which is preliminary data.</text>
</comment>
<dbReference type="Proteomes" id="UP001276300">
    <property type="component" value="Unassembled WGS sequence"/>
</dbReference>
<organism evidence="1 2">
    <name type="scientific">Kluyvera cryocrescens</name>
    <name type="common">Kluyvera citrophila</name>
    <dbReference type="NCBI Taxonomy" id="580"/>
    <lineage>
        <taxon>Bacteria</taxon>
        <taxon>Pseudomonadati</taxon>
        <taxon>Pseudomonadota</taxon>
        <taxon>Gammaproteobacteria</taxon>
        <taxon>Enterobacterales</taxon>
        <taxon>Enterobacteriaceae</taxon>
        <taxon>Kluyvera</taxon>
    </lineage>
</organism>
<sequence>MPRRYEIEGAFREAVRKEANGRRTVTTVDFVEKLAAVNWHWSLKEANKWIECYITTFKDISDQEGEARTFMLYNPNSGGY</sequence>
<accession>A0AAW9CCS0</accession>
<dbReference type="RefSeq" id="WP_318243024.1">
    <property type="nucleotide sequence ID" value="NZ_JAUEQX010000018.1"/>
</dbReference>
<evidence type="ECO:0000313" key="1">
    <source>
        <dbReference type="EMBL" id="MDW3779160.1"/>
    </source>
</evidence>
<gene>
    <name evidence="1" type="ORF">QWU01_20345</name>
</gene>
<evidence type="ECO:0000313" key="2">
    <source>
        <dbReference type="Proteomes" id="UP001276300"/>
    </source>
</evidence>
<protein>
    <submittedName>
        <fullName evidence="1">DNA polymerase V</fullName>
    </submittedName>
</protein>
<reference evidence="1" key="1">
    <citation type="journal article" date="2023" name="J Glob Antimicrob Resist">
        <title>Emergence of NDM-1 and KPC-3 carbapenemases in Kluyvera cryocrescens: Investigating genetic heterogeneity and acquisition routes of blaNDM-1 in Enterobacterales species in Portugal.</title>
        <authorList>
            <person name="Loiodice M."/>
            <person name="Ribeiro M."/>
            <person name="Peixe L."/>
            <person name="Novais A."/>
        </authorList>
    </citation>
    <scope>NUCLEOTIDE SEQUENCE</scope>
    <source>
        <strain evidence="1">K629</strain>
    </source>
</reference>
<name>A0AAW9CCS0_KLUCR</name>